<dbReference type="RefSeq" id="WP_200127524.1">
    <property type="nucleotide sequence ID" value="NZ_CP054705.1"/>
</dbReference>
<reference evidence="2 3" key="1">
    <citation type="submission" date="2020-06" db="EMBL/GenBank/DDBJ databases">
        <title>Genomic analysis of Salicibibacter sp. NKC5-3.</title>
        <authorList>
            <person name="Oh Y.J."/>
        </authorList>
    </citation>
    <scope>NUCLEOTIDE SEQUENCE [LARGE SCALE GENOMIC DNA]</scope>
    <source>
        <strain evidence="2 3">NKC5-3</strain>
    </source>
</reference>
<evidence type="ECO:0000313" key="2">
    <source>
        <dbReference type="EMBL" id="QQK75007.1"/>
    </source>
</evidence>
<dbReference type="CDD" id="cd04301">
    <property type="entry name" value="NAT_SF"/>
    <property type="match status" value="1"/>
</dbReference>
<dbReference type="InterPro" id="IPR016181">
    <property type="entry name" value="Acyl_CoA_acyltransferase"/>
</dbReference>
<evidence type="ECO:0000313" key="3">
    <source>
        <dbReference type="Proteomes" id="UP000595823"/>
    </source>
</evidence>
<name>A0A7T6Z182_9BACI</name>
<dbReference type="AlphaFoldDB" id="A0A7T6Z182"/>
<sequence length="94" mass="10770">MANIKKGENKFFVGDKEEDPLAEITFESEGSTKLVVDHTYVSEELRGEGVAQALVERMVSFAREEKKEIIPQCSYTKKQMDKHPEYQDVLSTQE</sequence>
<dbReference type="Pfam" id="PF14542">
    <property type="entry name" value="Acetyltransf_CG"/>
    <property type="match status" value="1"/>
</dbReference>
<dbReference type="SUPFAM" id="SSF55729">
    <property type="entry name" value="Acyl-CoA N-acyltransferases (Nat)"/>
    <property type="match status" value="1"/>
</dbReference>
<feature type="domain" description="N-acetyltransferase" evidence="1">
    <location>
        <begin position="3"/>
        <end position="91"/>
    </location>
</feature>
<evidence type="ECO:0000259" key="1">
    <source>
        <dbReference type="PROSITE" id="PS51729"/>
    </source>
</evidence>
<dbReference type="PROSITE" id="PS51729">
    <property type="entry name" value="GNAT_YJDJ"/>
    <property type="match status" value="1"/>
</dbReference>
<dbReference type="InterPro" id="IPR045057">
    <property type="entry name" value="Gcn5-rel_NAT"/>
</dbReference>
<proteinExistence type="predicted"/>
<dbReference type="KEGG" id="scia:HUG15_04915"/>
<dbReference type="InterPro" id="IPR031165">
    <property type="entry name" value="GNAT_YJDJ"/>
</dbReference>
<dbReference type="PANTHER" id="PTHR31435:SF10">
    <property type="entry name" value="BSR4717 PROTEIN"/>
    <property type="match status" value="1"/>
</dbReference>
<keyword evidence="2" id="KW-0808">Transferase</keyword>
<dbReference type="Proteomes" id="UP000595823">
    <property type="component" value="Chromosome"/>
</dbReference>
<dbReference type="EMBL" id="CP054705">
    <property type="protein sequence ID" value="QQK75007.1"/>
    <property type="molecule type" value="Genomic_DNA"/>
</dbReference>
<keyword evidence="3" id="KW-1185">Reference proteome</keyword>
<accession>A0A7T6Z182</accession>
<dbReference type="Gene3D" id="3.40.630.30">
    <property type="match status" value="1"/>
</dbReference>
<protein>
    <submittedName>
        <fullName evidence="2">N-acetyltransferase</fullName>
    </submittedName>
</protein>
<gene>
    <name evidence="2" type="ORF">HUG15_04915</name>
</gene>
<dbReference type="PANTHER" id="PTHR31435">
    <property type="entry name" value="PROTEIN NATD1"/>
    <property type="match status" value="1"/>
</dbReference>
<organism evidence="2 3">
    <name type="scientific">Salicibibacter cibarius</name>
    <dbReference type="NCBI Taxonomy" id="2743000"/>
    <lineage>
        <taxon>Bacteria</taxon>
        <taxon>Bacillati</taxon>
        <taxon>Bacillota</taxon>
        <taxon>Bacilli</taxon>
        <taxon>Bacillales</taxon>
        <taxon>Bacillaceae</taxon>
        <taxon>Salicibibacter</taxon>
    </lineage>
</organism>
<dbReference type="GO" id="GO:0016740">
    <property type="term" value="F:transferase activity"/>
    <property type="evidence" value="ECO:0007669"/>
    <property type="project" value="UniProtKB-KW"/>
</dbReference>